<keyword evidence="6" id="KW-1003">Cell membrane</keyword>
<proteinExistence type="inferred from homology"/>
<dbReference type="CDD" id="cd06662">
    <property type="entry name" value="SURF1"/>
    <property type="match status" value="1"/>
</dbReference>
<dbReference type="GO" id="GO:0005886">
    <property type="term" value="C:plasma membrane"/>
    <property type="evidence" value="ECO:0007669"/>
    <property type="project" value="UniProtKB-SubCell"/>
</dbReference>
<feature type="compositionally biased region" description="Basic and acidic residues" evidence="7">
    <location>
        <begin position="321"/>
        <end position="336"/>
    </location>
</feature>
<dbReference type="PANTHER" id="PTHR23427">
    <property type="entry name" value="SURFEIT LOCUS PROTEIN"/>
    <property type="match status" value="1"/>
</dbReference>
<evidence type="ECO:0000256" key="6">
    <source>
        <dbReference type="RuleBase" id="RU363076"/>
    </source>
</evidence>
<gene>
    <name evidence="8" type="ORF">OS123_02900</name>
</gene>
<dbReference type="RefSeq" id="WP_267169077.1">
    <property type="nucleotide sequence ID" value="NZ_JAPMKX010000001.1"/>
</dbReference>
<dbReference type="AlphaFoldDB" id="A0A9Q4CAT0"/>
<dbReference type="InterPro" id="IPR002994">
    <property type="entry name" value="Surf1/Shy1"/>
</dbReference>
<dbReference type="EMBL" id="JAPMKX010000001">
    <property type="protein sequence ID" value="MCX7537498.1"/>
    <property type="molecule type" value="Genomic_DNA"/>
</dbReference>
<dbReference type="Proteomes" id="UP001070238">
    <property type="component" value="Unassembled WGS sequence"/>
</dbReference>
<feature type="compositionally biased region" description="Basic and acidic residues" evidence="7">
    <location>
        <begin position="284"/>
        <end position="293"/>
    </location>
</feature>
<dbReference type="PROSITE" id="PS50895">
    <property type="entry name" value="SURF1"/>
    <property type="match status" value="1"/>
</dbReference>
<comment type="caution">
    <text evidence="8">The sequence shown here is derived from an EMBL/GenBank/DDBJ whole genome shotgun (WGS) entry which is preliminary data.</text>
</comment>
<feature type="transmembrane region" description="Helical" evidence="6">
    <location>
        <begin position="20"/>
        <end position="41"/>
    </location>
</feature>
<evidence type="ECO:0000256" key="4">
    <source>
        <dbReference type="ARBA" id="ARBA00022989"/>
    </source>
</evidence>
<dbReference type="Pfam" id="PF02104">
    <property type="entry name" value="SURF1"/>
    <property type="match status" value="1"/>
</dbReference>
<name>A0A9Q4CAT0_9CORY</name>
<feature type="compositionally biased region" description="Low complexity" evidence="7">
    <location>
        <begin position="264"/>
        <end position="274"/>
    </location>
</feature>
<keyword evidence="4 6" id="KW-1133">Transmembrane helix</keyword>
<comment type="similarity">
    <text evidence="2 6">Belongs to the SURF1 family.</text>
</comment>
<feature type="region of interest" description="Disordered" evidence="7">
    <location>
        <begin position="260"/>
        <end position="336"/>
    </location>
</feature>
<evidence type="ECO:0000256" key="1">
    <source>
        <dbReference type="ARBA" id="ARBA00004370"/>
    </source>
</evidence>
<organism evidence="8 9">
    <name type="scientific">Corynebacterium antarcticum</name>
    <dbReference type="NCBI Taxonomy" id="2800405"/>
    <lineage>
        <taxon>Bacteria</taxon>
        <taxon>Bacillati</taxon>
        <taxon>Actinomycetota</taxon>
        <taxon>Actinomycetes</taxon>
        <taxon>Mycobacteriales</taxon>
        <taxon>Corynebacteriaceae</taxon>
        <taxon>Corynebacterium</taxon>
    </lineage>
</organism>
<keyword evidence="3 6" id="KW-0812">Transmembrane</keyword>
<accession>A0A9Q4CAT0</accession>
<evidence type="ECO:0000313" key="8">
    <source>
        <dbReference type="EMBL" id="MCX7537498.1"/>
    </source>
</evidence>
<comment type="subcellular location">
    <subcellularLocation>
        <location evidence="6">Cell membrane</location>
        <topology evidence="6">Multi-pass membrane protein</topology>
    </subcellularLocation>
    <subcellularLocation>
        <location evidence="1">Membrane</location>
    </subcellularLocation>
</comment>
<evidence type="ECO:0000256" key="7">
    <source>
        <dbReference type="SAM" id="MobiDB-lite"/>
    </source>
</evidence>
<evidence type="ECO:0000256" key="3">
    <source>
        <dbReference type="ARBA" id="ARBA00022692"/>
    </source>
</evidence>
<reference evidence="8" key="1">
    <citation type="submission" date="2022-11" db="EMBL/GenBank/DDBJ databases">
        <title>Corynebacterium sp. isolated from Penguins.</title>
        <authorList>
            <person name="Sedlar K."/>
            <person name="Svec P."/>
        </authorList>
    </citation>
    <scope>NUCLEOTIDE SEQUENCE</scope>
    <source>
        <strain evidence="8">P5875</strain>
    </source>
</reference>
<sequence length="336" mass="36844">MNADAARPGGSKGPLSLLRVFLTPGWVITAVVVIIFAYTAFTVLAPWQLGKNEATSARNQRIEQAFNTDPVPVGTLVGRDGVVDPDLEWRRVTLDGHYLPDSEVLLRLRPVDHRPAVQGLVPFELDDGSVLLVNRGWLPVEAGQIPEVPPPPTREVTISGYLRRNESVPERAPVTEQDHTQVHGISTEQIADLTGVPLGRDYVQLSEGSPGELDPVPLPKLDAGPYLSYGVQWIAFGIMAPLGLGYFIWAEIRERRREREEEAAAVATTPAPAGGPNGPGDDPDPPRHAGGTREDEEISNAPSPGPPRERRRRRARYGSGHTDHYRTIAEKNEERF</sequence>
<feature type="transmembrane region" description="Helical" evidence="6">
    <location>
        <begin position="226"/>
        <end position="249"/>
    </location>
</feature>
<evidence type="ECO:0000256" key="2">
    <source>
        <dbReference type="ARBA" id="ARBA00007165"/>
    </source>
</evidence>
<keyword evidence="5 6" id="KW-0472">Membrane</keyword>
<protein>
    <recommendedName>
        <fullName evidence="6">SURF1-like protein</fullName>
    </recommendedName>
</protein>
<evidence type="ECO:0000313" key="9">
    <source>
        <dbReference type="Proteomes" id="UP001070238"/>
    </source>
</evidence>
<dbReference type="PANTHER" id="PTHR23427:SF2">
    <property type="entry name" value="SURFEIT LOCUS PROTEIN 1"/>
    <property type="match status" value="1"/>
</dbReference>
<evidence type="ECO:0000256" key="5">
    <source>
        <dbReference type="ARBA" id="ARBA00023136"/>
    </source>
</evidence>
<dbReference type="InterPro" id="IPR045214">
    <property type="entry name" value="Surf1/Surf4"/>
</dbReference>